<protein>
    <submittedName>
        <fullName evidence="1">Uncharacterized protein</fullName>
    </submittedName>
</protein>
<evidence type="ECO:0000313" key="1">
    <source>
        <dbReference type="EMBL" id="KAH7938466.1"/>
    </source>
</evidence>
<proteinExistence type="predicted"/>
<dbReference type="Proteomes" id="UP000821865">
    <property type="component" value="Chromosome 8"/>
</dbReference>
<gene>
    <name evidence="1" type="ORF">HPB49_023865</name>
</gene>
<dbReference type="EMBL" id="CM023477">
    <property type="protein sequence ID" value="KAH7938466.1"/>
    <property type="molecule type" value="Genomic_DNA"/>
</dbReference>
<reference evidence="1" key="1">
    <citation type="submission" date="2020-05" db="EMBL/GenBank/DDBJ databases">
        <title>Large-scale comparative analyses of tick genomes elucidate their genetic diversity and vector capacities.</title>
        <authorList>
            <person name="Jia N."/>
            <person name="Wang J."/>
            <person name="Shi W."/>
            <person name="Du L."/>
            <person name="Sun Y."/>
            <person name="Zhan W."/>
            <person name="Jiang J."/>
            <person name="Wang Q."/>
            <person name="Zhang B."/>
            <person name="Ji P."/>
            <person name="Sakyi L.B."/>
            <person name="Cui X."/>
            <person name="Yuan T."/>
            <person name="Jiang B."/>
            <person name="Yang W."/>
            <person name="Lam T.T.-Y."/>
            <person name="Chang Q."/>
            <person name="Ding S."/>
            <person name="Wang X."/>
            <person name="Zhu J."/>
            <person name="Ruan X."/>
            <person name="Zhao L."/>
            <person name="Wei J."/>
            <person name="Que T."/>
            <person name="Du C."/>
            <person name="Cheng J."/>
            <person name="Dai P."/>
            <person name="Han X."/>
            <person name="Huang E."/>
            <person name="Gao Y."/>
            <person name="Liu J."/>
            <person name="Shao H."/>
            <person name="Ye R."/>
            <person name="Li L."/>
            <person name="Wei W."/>
            <person name="Wang X."/>
            <person name="Wang C."/>
            <person name="Yang T."/>
            <person name="Huo Q."/>
            <person name="Li W."/>
            <person name="Guo W."/>
            <person name="Chen H."/>
            <person name="Zhou L."/>
            <person name="Ni X."/>
            <person name="Tian J."/>
            <person name="Zhou Y."/>
            <person name="Sheng Y."/>
            <person name="Liu T."/>
            <person name="Pan Y."/>
            <person name="Xia L."/>
            <person name="Li J."/>
            <person name="Zhao F."/>
            <person name="Cao W."/>
        </authorList>
    </citation>
    <scope>NUCLEOTIDE SEQUENCE</scope>
    <source>
        <strain evidence="1">Dsil-2018</strain>
    </source>
</reference>
<accession>A0ACB8CC63</accession>
<sequence>MSRAVPSVPLPWLGCETGALEAIGARFFATGPTVYVVTPTYRRANQAPVLVRLSQTLMLAEARIFWLIVEDAKRPSALVEKILRRTGLAGVHLASRTPSKLRQIKRGKFVARHMKAIAWLRKNAVLPSVLYFTKEDNSYDHRLFAQIAQVQRVGVLPVALSGAYNVSSPLVSPDGRVVGFHEPPEPERPFPMDLAGFAVNMRLVLSSASPNISFDSAQVATVFLESLGVTMDDLEPLASNCTEARIYVCVKPGGLSAPTTAPQTQNTRRDCRKAVSGTERTLVLWEVASGGKLRAWRALTKIRKKDTAHAPPTGGKPASFR</sequence>
<organism evidence="1 2">
    <name type="scientific">Dermacentor silvarum</name>
    <name type="common">Tick</name>
    <dbReference type="NCBI Taxonomy" id="543639"/>
    <lineage>
        <taxon>Eukaryota</taxon>
        <taxon>Metazoa</taxon>
        <taxon>Ecdysozoa</taxon>
        <taxon>Arthropoda</taxon>
        <taxon>Chelicerata</taxon>
        <taxon>Arachnida</taxon>
        <taxon>Acari</taxon>
        <taxon>Parasitiformes</taxon>
        <taxon>Ixodida</taxon>
        <taxon>Ixodoidea</taxon>
        <taxon>Ixodidae</taxon>
        <taxon>Rhipicephalinae</taxon>
        <taxon>Dermacentor</taxon>
    </lineage>
</organism>
<keyword evidence="2" id="KW-1185">Reference proteome</keyword>
<comment type="caution">
    <text evidence="1">The sequence shown here is derived from an EMBL/GenBank/DDBJ whole genome shotgun (WGS) entry which is preliminary data.</text>
</comment>
<evidence type="ECO:0000313" key="2">
    <source>
        <dbReference type="Proteomes" id="UP000821865"/>
    </source>
</evidence>
<name>A0ACB8CC63_DERSI</name>